<dbReference type="EMBL" id="JAAZKV010000017">
    <property type="protein sequence ID" value="NMA44563.1"/>
    <property type="molecule type" value="Genomic_DNA"/>
</dbReference>
<evidence type="ECO:0000313" key="2">
    <source>
        <dbReference type="Proteomes" id="UP000526302"/>
    </source>
</evidence>
<evidence type="ECO:0000313" key="1">
    <source>
        <dbReference type="EMBL" id="NMA44563.1"/>
    </source>
</evidence>
<name>A0A7K4BZ97_9ARCH</name>
<gene>
    <name evidence="1" type="ORF">GX950_02020</name>
</gene>
<sequence>MSLYSVNKNTSFRELLKIKNNESYLNEVMVWQKYCDFFKEKHKIKIYSSTLPKNKDYYKLLTNISYTIENENSYLLSFESSTCIRNYKTIVANYLKDEGIEKFIISD</sequence>
<organism evidence="1 2">
    <name type="scientific">Candidatus Iainarchaeum sp</name>
    <dbReference type="NCBI Taxonomy" id="3101447"/>
    <lineage>
        <taxon>Archaea</taxon>
        <taxon>Candidatus Iainarchaeota</taxon>
        <taxon>Candidatus Iainarchaeia</taxon>
        <taxon>Candidatus Iainarchaeales</taxon>
        <taxon>Candidatus Iainarchaeaceae</taxon>
        <taxon>Candidatus Iainarchaeum</taxon>
    </lineage>
</organism>
<dbReference type="Proteomes" id="UP000526302">
    <property type="component" value="Unassembled WGS sequence"/>
</dbReference>
<reference evidence="1 2" key="1">
    <citation type="journal article" date="2020" name="Biotechnol. Biofuels">
        <title>New insights from the biogas microbiome by comprehensive genome-resolved metagenomics of nearly 1600 species originating from multiple anaerobic digesters.</title>
        <authorList>
            <person name="Campanaro S."/>
            <person name="Treu L."/>
            <person name="Rodriguez-R L.M."/>
            <person name="Kovalovszki A."/>
            <person name="Ziels R.M."/>
            <person name="Maus I."/>
            <person name="Zhu X."/>
            <person name="Kougias P.G."/>
            <person name="Basile A."/>
            <person name="Luo G."/>
            <person name="Schluter A."/>
            <person name="Konstantinidis K.T."/>
            <person name="Angelidaki I."/>
        </authorList>
    </citation>
    <scope>NUCLEOTIDE SEQUENCE [LARGE SCALE GENOMIC DNA]</scope>
    <source>
        <strain evidence="1">AS22ysBPME_79</strain>
    </source>
</reference>
<proteinExistence type="predicted"/>
<accession>A0A7K4BZ97</accession>
<comment type="caution">
    <text evidence="1">The sequence shown here is derived from an EMBL/GenBank/DDBJ whole genome shotgun (WGS) entry which is preliminary data.</text>
</comment>
<protein>
    <submittedName>
        <fullName evidence="1">Uncharacterized protein</fullName>
    </submittedName>
</protein>
<dbReference type="AlphaFoldDB" id="A0A7K4BZ97"/>